<dbReference type="Gene3D" id="2.160.20.80">
    <property type="entry name" value="E3 ubiquitin-protein ligase SopA"/>
    <property type="match status" value="3"/>
</dbReference>
<organism evidence="2 3">
    <name type="scientific">Bosea caraganae</name>
    <dbReference type="NCBI Taxonomy" id="2763117"/>
    <lineage>
        <taxon>Bacteria</taxon>
        <taxon>Pseudomonadati</taxon>
        <taxon>Pseudomonadota</taxon>
        <taxon>Alphaproteobacteria</taxon>
        <taxon>Hyphomicrobiales</taxon>
        <taxon>Boseaceae</taxon>
        <taxon>Bosea</taxon>
    </lineage>
</organism>
<protein>
    <submittedName>
        <fullName evidence="2">DUF2169 domain-containing protein</fullName>
    </submittedName>
</protein>
<dbReference type="OrthoDB" id="237820at2"/>
<comment type="caution">
    <text evidence="2">The sequence shown here is derived from an EMBL/GenBank/DDBJ whole genome shotgun (WGS) entry which is preliminary data.</text>
</comment>
<dbReference type="Proteomes" id="UP000255207">
    <property type="component" value="Unassembled WGS sequence"/>
</dbReference>
<evidence type="ECO:0000259" key="1">
    <source>
        <dbReference type="Pfam" id="PF09937"/>
    </source>
</evidence>
<dbReference type="SUPFAM" id="SSF141571">
    <property type="entry name" value="Pentapeptide repeat-like"/>
    <property type="match status" value="2"/>
</dbReference>
<dbReference type="EMBL" id="QQTP01000004">
    <property type="protein sequence ID" value="RDJ26185.1"/>
    <property type="molecule type" value="Genomic_DNA"/>
</dbReference>
<dbReference type="Pfam" id="PF00805">
    <property type="entry name" value="Pentapeptide"/>
    <property type="match status" value="5"/>
</dbReference>
<proteinExistence type="predicted"/>
<name>A0A370L823_9HYPH</name>
<evidence type="ECO:0000313" key="3">
    <source>
        <dbReference type="Proteomes" id="UP000255207"/>
    </source>
</evidence>
<dbReference type="InterPro" id="IPR051082">
    <property type="entry name" value="Pentapeptide-BTB/POZ_domain"/>
</dbReference>
<feature type="domain" description="DUF2169" evidence="1">
    <location>
        <begin position="46"/>
        <end position="324"/>
    </location>
</feature>
<sequence>MRGRDGRNLSISVAAPGFASLMALIIKPRSLGLLTKTERRAVGASFIVSAFGLFDLADPDPDRLQGDQAMWMMAAKELPPGAVFDLGMPKPTAEVLVAGHAAAPGGAPVQRMGLAWAIGNLQKQLLVTGDRVWRMAGATALPTEPVPFVQMPLTPARCFGGEGHAANPTGTGFRAQERLMARETVALPNIEVPELAVRSIGDAPAPPRFGPVAVDARERLQYAGTYDDHWIKNLAPALADDADPRLFLFAPPDQRLPGYLAGDEGYGLRNFAADAPEVQRHLPGFRVRCFIGWTDPQKPMVELPMRIDTLWLFAGARRGVMVYRSATPVEDIEAADVADVMLAYERMTDEPRPLSHYLQVRALRTNPETAYKYAFAEHQLAPALPQDVLDARNAKRRALAQERRSKRRDDAEWMARQELARSGVPKELWPAIEIPEFEDDDVPMPLPEEIAGGEVDFAEMLDALEALQAKAEAKLDEVARQQHPALAAMQEIASGQAEPGAIDQLLAMLDMPEVAGQIDAEIAKLPGPGELPAVAEASAPEMEAKLDSLGNWRKAMLDAADPEVDEAAQLALARARFLGLPEGRPLEHVRRELSGDRLALPDLPDLPDTAIPPQAETASESSLEEALRILETTPYAPVEAAEQLRAAMDEVDAKLGAALPNLAGEGGSPLAILAAVPASSAPRPATTRAALDDAAAQVAQGRAEVEAGLDQAEAQMAGPVLEMRRLSPQPLKPDTPLTPAVAQAFGALVAEQYRAGIVLAGRDLAGADLSGIDLSGADLSGALLENARLDGARLTGANLARATLCGASLVQADLSGCDLSEANLCQVDARGARFEGSRIIEASLFGAQFAQAVFDQAELRNLTLMTVPFTAASFRGARLSDSVFMRTDLSGTNWQGAALERVHFMDVDCPRIVMAGAQLFEVGFVMARAAGADFSDATLTSVLFAGEADLRQASFARVRTEKLAFQKADLSDSDFGKGRLDGACFVETVLARANFREGSLKRALLSRNDLTGIDFFAANLLEAQLNRADLRGASLRAANLFGADLADAALLGADFSRANLGRTLLAVASDG</sequence>
<dbReference type="InterPro" id="IPR001646">
    <property type="entry name" value="5peptide_repeat"/>
</dbReference>
<keyword evidence="3" id="KW-1185">Reference proteome</keyword>
<reference evidence="3" key="1">
    <citation type="submission" date="2018-07" db="EMBL/GenBank/DDBJ databases">
        <authorList>
            <person name="Safronova V.I."/>
            <person name="Chirak E.R."/>
            <person name="Sazanova A.L."/>
        </authorList>
    </citation>
    <scope>NUCLEOTIDE SEQUENCE [LARGE SCALE GENOMIC DNA]</scope>
    <source>
        <strain evidence="3">RCAM04685</strain>
    </source>
</reference>
<gene>
    <name evidence="2" type="ORF">DWE98_10135</name>
</gene>
<evidence type="ECO:0000313" key="2">
    <source>
        <dbReference type="EMBL" id="RDJ26185.1"/>
    </source>
</evidence>
<dbReference type="PANTHER" id="PTHR14136">
    <property type="entry name" value="BTB_POZ DOMAIN-CONTAINING PROTEIN KCTD9"/>
    <property type="match status" value="1"/>
</dbReference>
<dbReference type="AlphaFoldDB" id="A0A370L823"/>
<dbReference type="PANTHER" id="PTHR14136:SF17">
    <property type="entry name" value="BTB_POZ DOMAIN-CONTAINING PROTEIN KCTD9"/>
    <property type="match status" value="1"/>
</dbReference>
<dbReference type="InterPro" id="IPR018683">
    <property type="entry name" value="DUF2169"/>
</dbReference>
<dbReference type="Pfam" id="PF09937">
    <property type="entry name" value="DUF2169"/>
    <property type="match status" value="1"/>
</dbReference>
<accession>A0A370L823</accession>